<proteinExistence type="predicted"/>
<dbReference type="EMBL" id="BMLK01000008">
    <property type="protein sequence ID" value="GGN49326.1"/>
    <property type="molecule type" value="Genomic_DNA"/>
</dbReference>
<comment type="caution">
    <text evidence="1">The sequence shown here is derived from an EMBL/GenBank/DDBJ whole genome shotgun (WGS) entry which is preliminary data.</text>
</comment>
<gene>
    <name evidence="1" type="ORF">GCM10011349_19860</name>
</gene>
<keyword evidence="2" id="KW-1185">Reference proteome</keyword>
<dbReference type="Proteomes" id="UP000605099">
    <property type="component" value="Unassembled WGS sequence"/>
</dbReference>
<organism evidence="1 2">
    <name type="scientific">Novosphingobium indicum</name>
    <dbReference type="NCBI Taxonomy" id="462949"/>
    <lineage>
        <taxon>Bacteria</taxon>
        <taxon>Pseudomonadati</taxon>
        <taxon>Pseudomonadota</taxon>
        <taxon>Alphaproteobacteria</taxon>
        <taxon>Sphingomonadales</taxon>
        <taxon>Sphingomonadaceae</taxon>
        <taxon>Novosphingobium</taxon>
    </lineage>
</organism>
<accession>A0ABQ2JP02</accession>
<evidence type="ECO:0000313" key="1">
    <source>
        <dbReference type="EMBL" id="GGN49326.1"/>
    </source>
</evidence>
<protein>
    <submittedName>
        <fullName evidence="1">Uncharacterized protein</fullName>
    </submittedName>
</protein>
<name>A0ABQ2JP02_9SPHN</name>
<reference evidence="2" key="1">
    <citation type="journal article" date="2019" name="Int. J. Syst. Evol. Microbiol.">
        <title>The Global Catalogue of Microorganisms (GCM) 10K type strain sequencing project: providing services to taxonomists for standard genome sequencing and annotation.</title>
        <authorList>
            <consortium name="The Broad Institute Genomics Platform"/>
            <consortium name="The Broad Institute Genome Sequencing Center for Infectious Disease"/>
            <person name="Wu L."/>
            <person name="Ma J."/>
        </authorList>
    </citation>
    <scope>NUCLEOTIDE SEQUENCE [LARGE SCALE GENOMIC DNA]</scope>
    <source>
        <strain evidence="2">CGMCC 1.6784</strain>
    </source>
</reference>
<evidence type="ECO:0000313" key="2">
    <source>
        <dbReference type="Proteomes" id="UP000605099"/>
    </source>
</evidence>
<sequence length="106" mass="11519">MGCLGLIIAAFIGLAILGTFVDPGEEREAESQTGKAGFSAIAAQKQSALALDRECRGGNHTPNDETCRARDKAFDDLRTQGVCWAYSDPDVPPFEYDWHDCQKANP</sequence>